<dbReference type="AlphaFoldDB" id="A0A4S8LZG9"/>
<proteinExistence type="predicted"/>
<evidence type="ECO:0000313" key="3">
    <source>
        <dbReference type="Proteomes" id="UP000297245"/>
    </source>
</evidence>
<keyword evidence="3" id="KW-1185">Reference proteome</keyword>
<dbReference type="EMBL" id="ML179218">
    <property type="protein sequence ID" value="THU94683.1"/>
    <property type="molecule type" value="Genomic_DNA"/>
</dbReference>
<dbReference type="OrthoDB" id="2855464at2759"/>
<evidence type="ECO:0000313" key="2">
    <source>
        <dbReference type="EMBL" id="THU94683.1"/>
    </source>
</evidence>
<evidence type="ECO:0000256" key="1">
    <source>
        <dbReference type="SAM" id="MobiDB-lite"/>
    </source>
</evidence>
<dbReference type="Proteomes" id="UP000297245">
    <property type="component" value="Unassembled WGS sequence"/>
</dbReference>
<protein>
    <submittedName>
        <fullName evidence="2">Uncharacterized protein</fullName>
    </submittedName>
</protein>
<organism evidence="2 3">
    <name type="scientific">Dendrothele bispora (strain CBS 962.96)</name>
    <dbReference type="NCBI Taxonomy" id="1314807"/>
    <lineage>
        <taxon>Eukaryota</taxon>
        <taxon>Fungi</taxon>
        <taxon>Dikarya</taxon>
        <taxon>Basidiomycota</taxon>
        <taxon>Agaricomycotina</taxon>
        <taxon>Agaricomycetes</taxon>
        <taxon>Agaricomycetidae</taxon>
        <taxon>Agaricales</taxon>
        <taxon>Agaricales incertae sedis</taxon>
        <taxon>Dendrothele</taxon>
    </lineage>
</organism>
<accession>A0A4S8LZG9</accession>
<name>A0A4S8LZG9_DENBC</name>
<reference evidence="2 3" key="1">
    <citation type="journal article" date="2019" name="Nat. Ecol. Evol.">
        <title>Megaphylogeny resolves global patterns of mushroom evolution.</title>
        <authorList>
            <person name="Varga T."/>
            <person name="Krizsan K."/>
            <person name="Foldi C."/>
            <person name="Dima B."/>
            <person name="Sanchez-Garcia M."/>
            <person name="Sanchez-Ramirez S."/>
            <person name="Szollosi G.J."/>
            <person name="Szarkandi J.G."/>
            <person name="Papp V."/>
            <person name="Albert L."/>
            <person name="Andreopoulos W."/>
            <person name="Angelini C."/>
            <person name="Antonin V."/>
            <person name="Barry K.W."/>
            <person name="Bougher N.L."/>
            <person name="Buchanan P."/>
            <person name="Buyck B."/>
            <person name="Bense V."/>
            <person name="Catcheside P."/>
            <person name="Chovatia M."/>
            <person name="Cooper J."/>
            <person name="Damon W."/>
            <person name="Desjardin D."/>
            <person name="Finy P."/>
            <person name="Geml J."/>
            <person name="Haridas S."/>
            <person name="Hughes K."/>
            <person name="Justo A."/>
            <person name="Karasinski D."/>
            <person name="Kautmanova I."/>
            <person name="Kiss B."/>
            <person name="Kocsube S."/>
            <person name="Kotiranta H."/>
            <person name="LaButti K.M."/>
            <person name="Lechner B.E."/>
            <person name="Liimatainen K."/>
            <person name="Lipzen A."/>
            <person name="Lukacs Z."/>
            <person name="Mihaltcheva S."/>
            <person name="Morgado L.N."/>
            <person name="Niskanen T."/>
            <person name="Noordeloos M.E."/>
            <person name="Ohm R.A."/>
            <person name="Ortiz-Santana B."/>
            <person name="Ovrebo C."/>
            <person name="Racz N."/>
            <person name="Riley R."/>
            <person name="Savchenko A."/>
            <person name="Shiryaev A."/>
            <person name="Soop K."/>
            <person name="Spirin V."/>
            <person name="Szebenyi C."/>
            <person name="Tomsovsky M."/>
            <person name="Tulloss R.E."/>
            <person name="Uehling J."/>
            <person name="Grigoriev I.V."/>
            <person name="Vagvolgyi C."/>
            <person name="Papp T."/>
            <person name="Martin F.M."/>
            <person name="Miettinen O."/>
            <person name="Hibbett D.S."/>
            <person name="Nagy L.G."/>
        </authorList>
    </citation>
    <scope>NUCLEOTIDE SEQUENCE [LARGE SCALE GENOMIC DNA]</scope>
    <source>
        <strain evidence="2 3">CBS 962.96</strain>
    </source>
</reference>
<sequence length="244" mass="26575">MVFSKYHHRQKALMTSGKLAFTNRTPESLPSFSLQPPNGSDFSSPLNPHVGAFHEIYAESATPIHADYPASAQSYGVEASGNIFGPSIRTQPHVFKSSTSPTLAPYPSPSPSSTSSTGAGADHPDVAQSPDPNPPSSSSTTTKTTVATNSDYLHIPFTEIQKIHAPQNGTKTEQHHRKLVLDADPWVASFTKTSARCRGCGKTLQLEKRGTRYYYPANWIKHRDQGPCSQIKEGVFTEEKIYGS</sequence>
<feature type="compositionally biased region" description="Low complexity" evidence="1">
    <location>
        <begin position="136"/>
        <end position="145"/>
    </location>
</feature>
<gene>
    <name evidence="2" type="ORF">K435DRAFT_860313</name>
</gene>
<feature type="region of interest" description="Disordered" evidence="1">
    <location>
        <begin position="88"/>
        <end position="145"/>
    </location>
</feature>